<dbReference type="Proteomes" id="UP001251528">
    <property type="component" value="Unassembled WGS sequence"/>
</dbReference>
<dbReference type="EMBL" id="JASWJB010000130">
    <property type="protein sequence ID" value="KAK2595509.1"/>
    <property type="molecule type" value="Genomic_DNA"/>
</dbReference>
<evidence type="ECO:0000313" key="1">
    <source>
        <dbReference type="EMBL" id="KAK2595509.1"/>
    </source>
</evidence>
<keyword evidence="2" id="KW-1185">Reference proteome</keyword>
<protein>
    <recommendedName>
        <fullName evidence="3">Nuclear pore protein</fullName>
    </recommendedName>
</protein>
<dbReference type="AlphaFoldDB" id="A0AAJ0CM46"/>
<gene>
    <name evidence="1" type="ORF">QQS21_006784</name>
</gene>
<evidence type="ECO:0008006" key="3">
    <source>
        <dbReference type="Google" id="ProtNLM"/>
    </source>
</evidence>
<sequence length="341" mass="38940">MPDKLIIIDRRGDLRVRVGPDQHADECIEFLVCSRSLARASLVFDRMLYGSFSDSIHNQPNNASSNKSPWTVRLVEEKPVPFEIFLNITHANVSKVPHILSVDSLYDLAVLTDYYDATTLLIPWIEGWVASVKEVTRDANTIMPKMLWISWEFGRQTEFMTIARRLLMETKTPWPTESFEVDGVLAPPYIVERINAVRLQTIHDLLDVVYKVVEVLTVVDEGPRWCRYANSPGHHRCESMLLGSMTFCLARAGLWPLPVAEDVKLSLLEIYHIMTSLIIHDIGETSEKPREDHQECNPGPKILRKVQQVMSAIPSLLTEYHISRLDKQAEKLQPGVFNPIK</sequence>
<accession>A0AAJ0CM46</accession>
<evidence type="ECO:0000313" key="2">
    <source>
        <dbReference type="Proteomes" id="UP001251528"/>
    </source>
</evidence>
<proteinExistence type="predicted"/>
<name>A0AAJ0CM46_9HYPO</name>
<comment type="caution">
    <text evidence="1">The sequence shown here is derived from an EMBL/GenBank/DDBJ whole genome shotgun (WGS) entry which is preliminary data.</text>
</comment>
<reference evidence="1" key="1">
    <citation type="submission" date="2023-06" db="EMBL/GenBank/DDBJ databases">
        <title>Conoideocrella luteorostrata (Hypocreales: Clavicipitaceae), a potential biocontrol fungus for elongate hemlock scale in United States Christmas tree production areas.</title>
        <authorList>
            <person name="Barrett H."/>
            <person name="Lovett B."/>
            <person name="Macias A.M."/>
            <person name="Stajich J.E."/>
            <person name="Kasson M.T."/>
        </authorList>
    </citation>
    <scope>NUCLEOTIDE SEQUENCE</scope>
    <source>
        <strain evidence="1">ARSEF 14590</strain>
    </source>
</reference>
<organism evidence="1 2">
    <name type="scientific">Conoideocrella luteorostrata</name>
    <dbReference type="NCBI Taxonomy" id="1105319"/>
    <lineage>
        <taxon>Eukaryota</taxon>
        <taxon>Fungi</taxon>
        <taxon>Dikarya</taxon>
        <taxon>Ascomycota</taxon>
        <taxon>Pezizomycotina</taxon>
        <taxon>Sordariomycetes</taxon>
        <taxon>Hypocreomycetidae</taxon>
        <taxon>Hypocreales</taxon>
        <taxon>Clavicipitaceae</taxon>
        <taxon>Conoideocrella</taxon>
    </lineage>
</organism>